<reference evidence="1 2" key="1">
    <citation type="journal article" date="2020" name="J. Phycol.">
        <title>Comparative genome analysis reveals Cyanidiococcus gen. nov., a new extremophilic red algal genus sister to Cyanidioschyzon (Cyanidioschyzonaceae, Rhodophyta).</title>
        <authorList>
            <person name="Liu S.-L."/>
            <person name="Chiang Y.-R."/>
            <person name="Yoon H.S."/>
            <person name="Fu H.-Y."/>
        </authorList>
    </citation>
    <scope>NUCLEOTIDE SEQUENCE [LARGE SCALE GENOMIC DNA]</scope>
    <source>
        <strain evidence="1 2">THAL066</strain>
    </source>
</reference>
<evidence type="ECO:0000313" key="2">
    <source>
        <dbReference type="Proteomes" id="UP000530660"/>
    </source>
</evidence>
<dbReference type="GO" id="GO:0006450">
    <property type="term" value="P:regulation of translational fidelity"/>
    <property type="evidence" value="ECO:0007669"/>
    <property type="project" value="InterPro"/>
</dbReference>
<protein>
    <recommendedName>
        <fullName evidence="3">Glutamyl-tRNA(Gln) amidotransferase subunit C, mitochondrial</fullName>
    </recommendedName>
</protein>
<organism evidence="1 2">
    <name type="scientific">Cyanidiococcus yangmingshanensis</name>
    <dbReference type="NCBI Taxonomy" id="2690220"/>
    <lineage>
        <taxon>Eukaryota</taxon>
        <taxon>Rhodophyta</taxon>
        <taxon>Bangiophyceae</taxon>
        <taxon>Cyanidiales</taxon>
        <taxon>Cyanidiaceae</taxon>
        <taxon>Cyanidiococcus</taxon>
    </lineage>
</organism>
<evidence type="ECO:0008006" key="3">
    <source>
        <dbReference type="Google" id="ProtNLM"/>
    </source>
</evidence>
<evidence type="ECO:0000313" key="1">
    <source>
        <dbReference type="EMBL" id="KAF6004541.1"/>
    </source>
</evidence>
<accession>A0A7J7IQC7</accession>
<proteinExistence type="predicted"/>
<dbReference type="SUPFAM" id="SSF141000">
    <property type="entry name" value="Glu-tRNAGln amidotransferase C subunit"/>
    <property type="match status" value="1"/>
</dbReference>
<dbReference type="EMBL" id="VWRR01000003">
    <property type="protein sequence ID" value="KAF6004541.1"/>
    <property type="molecule type" value="Genomic_DNA"/>
</dbReference>
<dbReference type="OrthoDB" id="2020502at2759"/>
<dbReference type="InterPro" id="IPR036113">
    <property type="entry name" value="Asp/Glu-ADT_sf_sub_c"/>
</dbReference>
<dbReference type="Gene3D" id="1.10.20.60">
    <property type="entry name" value="Glu-tRNAGln amidotransferase C subunit, N-terminal domain"/>
    <property type="match status" value="1"/>
</dbReference>
<comment type="caution">
    <text evidence="1">The sequence shown here is derived from an EMBL/GenBank/DDBJ whole genome shotgun (WGS) entry which is preliminary data.</text>
</comment>
<sequence length="182" mass="20601">MIKTLVFVRLCIHDGLKRQVQRQSQSSVQSLGLQRRWQRRLAGRHLSRLQRAQRSICLQANGEDAAKKMNGGPNTSLVTVDRSLVEYTAQLANLQYTSDELEALVPAFQEMLRFVETLQGLEDSNDQDVGAAMWTPTGERSVHDLRSDVVDEFPEQDAIRDQFPSAERGLLRVPRVIGNDQN</sequence>
<gene>
    <name evidence="1" type="ORF">F1559_004054</name>
</gene>
<name>A0A7J7IQC7_9RHOD</name>
<keyword evidence="2" id="KW-1185">Reference proteome</keyword>
<dbReference type="Pfam" id="PF02686">
    <property type="entry name" value="GatC"/>
    <property type="match status" value="1"/>
</dbReference>
<dbReference type="Proteomes" id="UP000530660">
    <property type="component" value="Unassembled WGS sequence"/>
</dbReference>
<dbReference type="AlphaFoldDB" id="A0A7J7IQC7"/>
<dbReference type="InterPro" id="IPR003837">
    <property type="entry name" value="GatC"/>
</dbReference>